<dbReference type="EMBL" id="CP038635">
    <property type="protein sequence ID" value="QBY53101.1"/>
    <property type="molecule type" value="Genomic_DNA"/>
</dbReference>
<feature type="region of interest" description="Disordered" evidence="1">
    <location>
        <begin position="1"/>
        <end position="43"/>
    </location>
</feature>
<sequence>MTIVVAQELFMHKPPKADLGGTRRSGPPRRSHANRSMPSILDPIEPEEVWEDVERAVEQIVERVVEPVDFPHGHHPDDDDAPEDGRNEITRAAESIPSDSPADRADHSAVREEHPPMPPSIDDILDQDLVPDRMYGARHAGKAGKR</sequence>
<dbReference type="Proteomes" id="UP000295294">
    <property type="component" value="Chromosome 2"/>
</dbReference>
<gene>
    <name evidence="2" type="ORF">E0W60_18445</name>
</gene>
<dbReference type="OrthoDB" id="8966216at2"/>
<organism evidence="2 3">
    <name type="scientific">Cupriavidus oxalaticus</name>
    <dbReference type="NCBI Taxonomy" id="96344"/>
    <lineage>
        <taxon>Bacteria</taxon>
        <taxon>Pseudomonadati</taxon>
        <taxon>Pseudomonadota</taxon>
        <taxon>Betaproteobacteria</taxon>
        <taxon>Burkholderiales</taxon>
        <taxon>Burkholderiaceae</taxon>
        <taxon>Cupriavidus</taxon>
    </lineage>
</organism>
<reference evidence="2 3" key="1">
    <citation type="submission" date="2019-03" db="EMBL/GenBank/DDBJ databases">
        <title>Efficiently degradation of phenoxyalkanoic acid herbicides by Cupriavidus oxalaticus strain X32.</title>
        <authorList>
            <person name="Sheng X."/>
        </authorList>
    </citation>
    <scope>NUCLEOTIDE SEQUENCE [LARGE SCALE GENOMIC DNA]</scope>
    <source>
        <strain evidence="2 3">X32</strain>
    </source>
</reference>
<evidence type="ECO:0000313" key="2">
    <source>
        <dbReference type="EMBL" id="QBY53101.1"/>
    </source>
</evidence>
<evidence type="ECO:0000256" key="1">
    <source>
        <dbReference type="SAM" id="MobiDB-lite"/>
    </source>
</evidence>
<dbReference type="KEGG" id="cox:E0W60_18445"/>
<proteinExistence type="predicted"/>
<feature type="region of interest" description="Disordered" evidence="1">
    <location>
        <begin position="65"/>
        <end position="146"/>
    </location>
</feature>
<evidence type="ECO:0000313" key="3">
    <source>
        <dbReference type="Proteomes" id="UP000295294"/>
    </source>
</evidence>
<feature type="compositionally biased region" description="Basic and acidic residues" evidence="1">
    <location>
        <begin position="65"/>
        <end position="91"/>
    </location>
</feature>
<name>A0A4P7LLR3_9BURK</name>
<feature type="compositionally biased region" description="Basic and acidic residues" evidence="1">
    <location>
        <begin position="101"/>
        <end position="115"/>
    </location>
</feature>
<dbReference type="AlphaFoldDB" id="A0A4P7LLR3"/>
<protein>
    <submittedName>
        <fullName evidence="2">Uncharacterized protein</fullName>
    </submittedName>
</protein>
<dbReference type="RefSeq" id="WP_135705176.1">
    <property type="nucleotide sequence ID" value="NZ_CP038635.1"/>
</dbReference>
<accession>A0A4P7LLR3</accession>